<dbReference type="Proteomes" id="UP000586254">
    <property type="component" value="Unassembled WGS sequence"/>
</dbReference>
<feature type="signal peptide" evidence="1">
    <location>
        <begin position="1"/>
        <end position="25"/>
    </location>
</feature>
<dbReference type="InterPro" id="IPR018391">
    <property type="entry name" value="PQQ_b-propeller_rpt"/>
</dbReference>
<organism evidence="4 5">
    <name type="scientific">Eubacterium callanderi</name>
    <dbReference type="NCBI Taxonomy" id="53442"/>
    <lineage>
        <taxon>Bacteria</taxon>
        <taxon>Bacillati</taxon>
        <taxon>Bacillota</taxon>
        <taxon>Clostridia</taxon>
        <taxon>Eubacteriales</taxon>
        <taxon>Eubacteriaceae</taxon>
        <taxon>Eubacterium</taxon>
    </lineage>
</organism>
<feature type="domain" description="EF-hand" evidence="2">
    <location>
        <begin position="463"/>
        <end position="498"/>
    </location>
</feature>
<evidence type="ECO:0000259" key="2">
    <source>
        <dbReference type="PROSITE" id="PS50222"/>
    </source>
</evidence>
<name>A0A853JR32_9FIRM</name>
<evidence type="ECO:0000313" key="5">
    <source>
        <dbReference type="Proteomes" id="UP000586254"/>
    </source>
</evidence>
<dbReference type="InterPro" id="IPR036439">
    <property type="entry name" value="Dockerin_dom_sf"/>
</dbReference>
<dbReference type="GO" id="GO:0000272">
    <property type="term" value="P:polysaccharide catabolic process"/>
    <property type="evidence" value="ECO:0007669"/>
    <property type="project" value="InterPro"/>
</dbReference>
<dbReference type="InterPro" id="IPR011047">
    <property type="entry name" value="Quinoprotein_ADH-like_sf"/>
</dbReference>
<dbReference type="EMBL" id="JACCKS010000014">
    <property type="protein sequence ID" value="NZA38967.1"/>
    <property type="molecule type" value="Genomic_DNA"/>
</dbReference>
<dbReference type="CDD" id="cd14256">
    <property type="entry name" value="Dockerin_I"/>
    <property type="match status" value="1"/>
</dbReference>
<evidence type="ECO:0000259" key="3">
    <source>
        <dbReference type="PROSITE" id="PS51766"/>
    </source>
</evidence>
<evidence type="ECO:0000256" key="1">
    <source>
        <dbReference type="SAM" id="SignalP"/>
    </source>
</evidence>
<dbReference type="Gene3D" id="2.130.10.10">
    <property type="entry name" value="YVTN repeat-like/Quinoprotein amine dehydrogenase"/>
    <property type="match status" value="1"/>
</dbReference>
<dbReference type="InterPro" id="IPR016134">
    <property type="entry name" value="Dockerin_dom"/>
</dbReference>
<feature type="domain" description="Dockerin" evidence="3">
    <location>
        <begin position="436"/>
        <end position="504"/>
    </location>
</feature>
<dbReference type="SUPFAM" id="SSF50998">
    <property type="entry name" value="Quinoprotein alcohol dehydrogenase-like"/>
    <property type="match status" value="1"/>
</dbReference>
<dbReference type="SMART" id="SM00564">
    <property type="entry name" value="PQQ"/>
    <property type="match status" value="4"/>
</dbReference>
<evidence type="ECO:0000313" key="4">
    <source>
        <dbReference type="EMBL" id="NZA38967.1"/>
    </source>
</evidence>
<accession>A0A853JR32</accession>
<dbReference type="PROSITE" id="PS50222">
    <property type="entry name" value="EF_HAND_2"/>
    <property type="match status" value="1"/>
</dbReference>
<protein>
    <submittedName>
        <fullName evidence="4">PQQ-binding-like beta-propeller repeat protein</fullName>
    </submittedName>
</protein>
<dbReference type="AlphaFoldDB" id="A0A853JR32"/>
<dbReference type="Gene3D" id="1.10.1330.10">
    <property type="entry name" value="Dockerin domain"/>
    <property type="match status" value="1"/>
</dbReference>
<dbReference type="GO" id="GO:0004553">
    <property type="term" value="F:hydrolase activity, hydrolyzing O-glycosyl compounds"/>
    <property type="evidence" value="ECO:0007669"/>
    <property type="project" value="InterPro"/>
</dbReference>
<dbReference type="PANTHER" id="PTHR34512">
    <property type="entry name" value="CELL SURFACE PROTEIN"/>
    <property type="match status" value="1"/>
</dbReference>
<dbReference type="Pfam" id="PF00404">
    <property type="entry name" value="Dockerin_1"/>
    <property type="match status" value="1"/>
</dbReference>
<dbReference type="PANTHER" id="PTHR34512:SF30">
    <property type="entry name" value="OUTER MEMBRANE PROTEIN ASSEMBLY FACTOR BAMB"/>
    <property type="match status" value="1"/>
</dbReference>
<dbReference type="InterPro" id="IPR015943">
    <property type="entry name" value="WD40/YVTN_repeat-like_dom_sf"/>
</dbReference>
<gene>
    <name evidence="4" type="ORF">H0N91_12725</name>
</gene>
<dbReference type="GO" id="GO:0005509">
    <property type="term" value="F:calcium ion binding"/>
    <property type="evidence" value="ECO:0007669"/>
    <property type="project" value="InterPro"/>
</dbReference>
<dbReference type="InterPro" id="IPR002105">
    <property type="entry name" value="Dockerin_1_rpt"/>
</dbReference>
<keyword evidence="1" id="KW-0732">Signal</keyword>
<reference evidence="4 5" key="1">
    <citation type="submission" date="2020-07" db="EMBL/GenBank/DDBJ databases">
        <title>Organ Donor 1.</title>
        <authorList>
            <person name="Marsh A.J."/>
            <person name="Azcarate-Peril M.A."/>
        </authorList>
    </citation>
    <scope>NUCLEOTIDE SEQUENCE [LARGE SCALE GENOMIC DNA]</scope>
    <source>
        <strain evidence="4 5">AMC0717</strain>
    </source>
</reference>
<dbReference type="Pfam" id="PF13360">
    <property type="entry name" value="PQQ_2"/>
    <property type="match status" value="1"/>
</dbReference>
<dbReference type="RefSeq" id="WP_180493653.1">
    <property type="nucleotide sequence ID" value="NZ_JACCKS010000014.1"/>
</dbReference>
<dbReference type="InterPro" id="IPR002372">
    <property type="entry name" value="PQQ_rpt_dom"/>
</dbReference>
<proteinExistence type="predicted"/>
<dbReference type="PROSITE" id="PS51766">
    <property type="entry name" value="DOCKERIN"/>
    <property type="match status" value="1"/>
</dbReference>
<comment type="caution">
    <text evidence="4">The sequence shown here is derived from an EMBL/GenBank/DDBJ whole genome shotgun (WGS) entry which is preliminary data.</text>
</comment>
<dbReference type="InterPro" id="IPR002048">
    <property type="entry name" value="EF_hand_dom"/>
</dbReference>
<feature type="chain" id="PRO_5032385937" evidence="1">
    <location>
        <begin position="26"/>
        <end position="505"/>
    </location>
</feature>
<sequence>MRNIMSKMAAVFLAGALVFSGNVKAAALPEADTTTRATEVVSDASYWSSFRKDNSNMAIVDTKLPTGDTAVIEKWKTDGLGVGSPIIVGDDLYIAGGKMLRRVDRITGKVLAEQEMVMSTGYFSYAAYGDGKIFVPLNSGVLQAFDADTLKPLWRTQGDGQQPLCPVTYDNGNVYVGTSNGNGSVGSFYCFSSADGDTERSDEIQERIWIDEESACYWAGATIVGQAVIYGNEKGLVQSRNKLTGEVIDSYQAESNIRGSIAYDAGRGTIYFTAKDAQKVYAMTVNGDGSFNKNKVLEGDVNGLVTSTPVAYNGRVYVMAGNITSRGGLNVFDAKTMDLIYEVDIDGPSQSSPLLTTAYATVENNKTVYLYVALNNSVGTVKVIKDFEGNTEPDVKDLYVPSNPQYCTASLVSDQTGTLYYKNDSGYLWALNTTGPELIPGDVNEDGRVDSEDALTTLQCSVGKTDISEVRFSCADVDNDGKITAADALLILQYSVGKISDFKPR</sequence>
<dbReference type="SUPFAM" id="SSF63446">
    <property type="entry name" value="Type I dockerin domain"/>
    <property type="match status" value="1"/>
</dbReference>